<keyword evidence="2" id="KW-1185">Reference proteome</keyword>
<evidence type="ECO:0000313" key="1">
    <source>
        <dbReference type="EMBL" id="CRL27522.1"/>
    </source>
</evidence>
<dbReference type="Proteomes" id="UP000053732">
    <property type="component" value="Unassembled WGS sequence"/>
</dbReference>
<gene>
    <name evidence="1" type="ORF">PCAMFM013_S022g000202</name>
</gene>
<name>A0A0G4PM74_PENC3</name>
<proteinExistence type="predicted"/>
<sequence>MKATESEQQRFNEQNYSHLSPKNTQTAIWTILSQRNVEFNIIITATPMFNSIDDLACLVGLLGSRGVARLKSKLCSDPHLKRGSSCLDKTHLSKIKENFEDVPTTSPLRLNLPKSSTLRKITKEEVFGVYAAVPVYFALVFDTVAIQRTQASFLKKLKRCHDPIEK</sequence>
<organism evidence="1 2">
    <name type="scientific">Penicillium camemberti (strain FM 013)</name>
    <dbReference type="NCBI Taxonomy" id="1429867"/>
    <lineage>
        <taxon>Eukaryota</taxon>
        <taxon>Fungi</taxon>
        <taxon>Dikarya</taxon>
        <taxon>Ascomycota</taxon>
        <taxon>Pezizomycotina</taxon>
        <taxon>Eurotiomycetes</taxon>
        <taxon>Eurotiomycetidae</taxon>
        <taxon>Eurotiales</taxon>
        <taxon>Aspergillaceae</taxon>
        <taxon>Penicillium</taxon>
    </lineage>
</organism>
<accession>A0A0G4PM74</accession>
<dbReference type="STRING" id="1429867.A0A0G4PM74"/>
<dbReference type="EMBL" id="HG793155">
    <property type="protein sequence ID" value="CRL27522.1"/>
    <property type="molecule type" value="Genomic_DNA"/>
</dbReference>
<dbReference type="AlphaFoldDB" id="A0A0G4PM74"/>
<evidence type="ECO:0000313" key="2">
    <source>
        <dbReference type="Proteomes" id="UP000053732"/>
    </source>
</evidence>
<protein>
    <submittedName>
        <fullName evidence="1">Str. FM013</fullName>
    </submittedName>
</protein>
<reference evidence="1 2" key="1">
    <citation type="journal article" date="2014" name="Nat. Commun.">
        <title>Multiple recent horizontal transfers of a large genomic region in cheese making fungi.</title>
        <authorList>
            <person name="Cheeseman K."/>
            <person name="Ropars J."/>
            <person name="Renault P."/>
            <person name="Dupont J."/>
            <person name="Gouzy J."/>
            <person name="Branca A."/>
            <person name="Abraham A.L."/>
            <person name="Ceppi M."/>
            <person name="Conseiller E."/>
            <person name="Debuchy R."/>
            <person name="Malagnac F."/>
            <person name="Goarin A."/>
            <person name="Silar P."/>
            <person name="Lacoste S."/>
            <person name="Sallet E."/>
            <person name="Bensimon A."/>
            <person name="Giraud T."/>
            <person name="Brygoo Y."/>
        </authorList>
    </citation>
    <scope>NUCLEOTIDE SEQUENCE [LARGE SCALE GENOMIC DNA]</scope>
    <source>
        <strain evidence="2">FM 013</strain>
    </source>
</reference>